<dbReference type="PANTHER" id="PTHR11439:SF443">
    <property type="entry name" value="RNA-DIRECTED DNA POLYMERASE"/>
    <property type="match status" value="1"/>
</dbReference>
<dbReference type="PANTHER" id="PTHR11439">
    <property type="entry name" value="GAG-POL-RELATED RETROTRANSPOSON"/>
    <property type="match status" value="1"/>
</dbReference>
<accession>A0AAD8K576</accession>
<dbReference type="Proteomes" id="UP001229421">
    <property type="component" value="Unassembled WGS sequence"/>
</dbReference>
<evidence type="ECO:0000313" key="2">
    <source>
        <dbReference type="EMBL" id="KAK1414596.1"/>
    </source>
</evidence>
<proteinExistence type="predicted"/>
<feature type="domain" description="Reverse transcriptase Ty1/copia-type" evidence="1">
    <location>
        <begin position="4"/>
        <end position="84"/>
    </location>
</feature>
<dbReference type="InterPro" id="IPR013103">
    <property type="entry name" value="RVT_2"/>
</dbReference>
<gene>
    <name evidence="2" type="ORF">QVD17_30343</name>
</gene>
<dbReference type="SUPFAM" id="SSF56672">
    <property type="entry name" value="DNA/RNA polymerases"/>
    <property type="match status" value="1"/>
</dbReference>
<organism evidence="2 3">
    <name type="scientific">Tagetes erecta</name>
    <name type="common">African marigold</name>
    <dbReference type="NCBI Taxonomy" id="13708"/>
    <lineage>
        <taxon>Eukaryota</taxon>
        <taxon>Viridiplantae</taxon>
        <taxon>Streptophyta</taxon>
        <taxon>Embryophyta</taxon>
        <taxon>Tracheophyta</taxon>
        <taxon>Spermatophyta</taxon>
        <taxon>Magnoliopsida</taxon>
        <taxon>eudicotyledons</taxon>
        <taxon>Gunneridae</taxon>
        <taxon>Pentapetalae</taxon>
        <taxon>asterids</taxon>
        <taxon>campanulids</taxon>
        <taxon>Asterales</taxon>
        <taxon>Asteraceae</taxon>
        <taxon>Asteroideae</taxon>
        <taxon>Heliantheae alliance</taxon>
        <taxon>Tageteae</taxon>
        <taxon>Tagetes</taxon>
    </lineage>
</organism>
<name>A0AAD8K576_TARER</name>
<protein>
    <recommendedName>
        <fullName evidence="1">Reverse transcriptase Ty1/copia-type domain-containing protein</fullName>
    </recommendedName>
</protein>
<comment type="caution">
    <text evidence="2">The sequence shown here is derived from an EMBL/GenBank/DDBJ whole genome shotgun (WGS) entry which is preliminary data.</text>
</comment>
<keyword evidence="3" id="KW-1185">Reference proteome</keyword>
<dbReference type="InterPro" id="IPR043502">
    <property type="entry name" value="DNA/RNA_pol_sf"/>
</dbReference>
<evidence type="ECO:0000313" key="3">
    <source>
        <dbReference type="Proteomes" id="UP001229421"/>
    </source>
</evidence>
<reference evidence="2" key="1">
    <citation type="journal article" date="2023" name="bioRxiv">
        <title>Improved chromosome-level genome assembly for marigold (Tagetes erecta).</title>
        <authorList>
            <person name="Jiang F."/>
            <person name="Yuan L."/>
            <person name="Wang S."/>
            <person name="Wang H."/>
            <person name="Xu D."/>
            <person name="Wang A."/>
            <person name="Fan W."/>
        </authorList>
    </citation>
    <scope>NUCLEOTIDE SEQUENCE</scope>
    <source>
        <strain evidence="2">WSJ</strain>
        <tissue evidence="2">Leaf</tissue>
    </source>
</reference>
<dbReference type="EMBL" id="JAUHHV010000008">
    <property type="protein sequence ID" value="KAK1414596.1"/>
    <property type="molecule type" value="Genomic_DNA"/>
</dbReference>
<dbReference type="Pfam" id="PF07727">
    <property type="entry name" value="RVT_2"/>
    <property type="match status" value="1"/>
</dbReference>
<evidence type="ECO:0000259" key="1">
    <source>
        <dbReference type="Pfam" id="PF07727"/>
    </source>
</evidence>
<dbReference type="AlphaFoldDB" id="A0AAD8K576"/>
<sequence>MSILIVCIYVDDLIFTGNSEVQIMSFKESMKKEFEMTDLGLMHYFLGIQVSQSEHEVTLSQGKYAQDLLKRFNMANSAELSTPAEYGITAHKDTTGQDVEANIFRSLVGSLMYLCATRPDITYSVSLISKYMEKPKRSHWEMAKRILRYIKGTLNQGLIYKRNETFMLQGYCDSNYGGDPDDGRSTGGYMFKMGDSIISWQSKKQNVVALSSTEAEYMALCAAGCQALWLRGILDQLLQKQMKSCPRDQEADILTKALQVGRFRELKIKAGVGNV</sequence>
<dbReference type="CDD" id="cd09272">
    <property type="entry name" value="RNase_HI_RT_Ty1"/>
    <property type="match status" value="1"/>
</dbReference>